<sequence>MAAATRSWSLFLTCFHGSGSDESGRLALRSRYPSMPRGPRAAAAIAGEGTAGGEGGSAVVVDLEAAAAEEEEEKVAVFAVSGMTCAACAGSVEKAVKRLPGIHEAAVDVLGGRVQVAFYTALVSVSIGYSDYIPARPCASLFLPGPFCVFFSWAASRSIGASARFFFDVPGLTLLMVRGQQSVCVAFNVFSPHHSNPTPRLYLLRFHFWDQPTSICMEYFREQYVLWFANSLRLSATLESRLQY</sequence>
<name>F2EAK1_HORVV</name>
<proteinExistence type="evidence at transcript level"/>
<dbReference type="EMBL" id="AK373176">
    <property type="protein sequence ID" value="BAK04373.1"/>
    <property type="molecule type" value="mRNA"/>
</dbReference>
<feature type="domain" description="HMA" evidence="2">
    <location>
        <begin position="74"/>
        <end position="140"/>
    </location>
</feature>
<evidence type="ECO:0000256" key="1">
    <source>
        <dbReference type="ARBA" id="ARBA00022723"/>
    </source>
</evidence>
<evidence type="ECO:0000259" key="2">
    <source>
        <dbReference type="PROSITE" id="PS50846"/>
    </source>
</evidence>
<dbReference type="PROSITE" id="PS50846">
    <property type="entry name" value="HMA_2"/>
    <property type="match status" value="1"/>
</dbReference>
<evidence type="ECO:0000313" key="3">
    <source>
        <dbReference type="EMBL" id="BAK04373.1"/>
    </source>
</evidence>
<dbReference type="InterPro" id="IPR006121">
    <property type="entry name" value="HMA_dom"/>
</dbReference>
<dbReference type="PROSITE" id="PS01047">
    <property type="entry name" value="HMA_1"/>
    <property type="match status" value="1"/>
</dbReference>
<dbReference type="SUPFAM" id="SSF55008">
    <property type="entry name" value="HMA, heavy metal-associated domain"/>
    <property type="match status" value="1"/>
</dbReference>
<accession>F2EAK1</accession>
<dbReference type="AlphaFoldDB" id="F2EAK1"/>
<dbReference type="PANTHER" id="PTHR46594:SF4">
    <property type="entry name" value="P-TYPE CATION-TRANSPORTING ATPASE"/>
    <property type="match status" value="1"/>
</dbReference>
<dbReference type="Pfam" id="PF00403">
    <property type="entry name" value="HMA"/>
    <property type="match status" value="1"/>
</dbReference>
<dbReference type="InterPro" id="IPR036163">
    <property type="entry name" value="HMA_dom_sf"/>
</dbReference>
<dbReference type="GO" id="GO:0046872">
    <property type="term" value="F:metal ion binding"/>
    <property type="evidence" value="ECO:0007669"/>
    <property type="project" value="UniProtKB-KW"/>
</dbReference>
<dbReference type="CDD" id="cd00371">
    <property type="entry name" value="HMA"/>
    <property type="match status" value="1"/>
</dbReference>
<reference evidence="3" key="1">
    <citation type="journal article" date="2011" name="Plant Physiol.">
        <title>Comprehensive sequence analysis of 24,783 barley full-length cDNAs derived from 12 clone libraries.</title>
        <authorList>
            <person name="Matsumoto T."/>
            <person name="Tanaka T."/>
            <person name="Sakai H."/>
            <person name="Amano N."/>
            <person name="Kanamori H."/>
            <person name="Kurita K."/>
            <person name="Kikuta A."/>
            <person name="Kamiya K."/>
            <person name="Yamamoto M."/>
            <person name="Ikawa H."/>
            <person name="Fujii N."/>
            <person name="Hori K."/>
            <person name="Itoh T."/>
            <person name="Sato K."/>
        </authorList>
    </citation>
    <scope>NUCLEOTIDE SEQUENCE</scope>
    <source>
        <tissue evidence="3">Flower</tissue>
    </source>
</reference>
<dbReference type="InterPro" id="IPR017969">
    <property type="entry name" value="Heavy-metal-associated_CS"/>
</dbReference>
<organism evidence="3">
    <name type="scientific">Hordeum vulgare subsp. vulgare</name>
    <name type="common">Domesticated barley</name>
    <dbReference type="NCBI Taxonomy" id="112509"/>
    <lineage>
        <taxon>Eukaryota</taxon>
        <taxon>Viridiplantae</taxon>
        <taxon>Streptophyta</taxon>
        <taxon>Embryophyta</taxon>
        <taxon>Tracheophyta</taxon>
        <taxon>Spermatophyta</taxon>
        <taxon>Magnoliopsida</taxon>
        <taxon>Liliopsida</taxon>
        <taxon>Poales</taxon>
        <taxon>Poaceae</taxon>
        <taxon>BOP clade</taxon>
        <taxon>Pooideae</taxon>
        <taxon>Triticodae</taxon>
        <taxon>Triticeae</taxon>
        <taxon>Hordeinae</taxon>
        <taxon>Hordeum</taxon>
    </lineage>
</organism>
<dbReference type="PANTHER" id="PTHR46594">
    <property type="entry name" value="P-TYPE CATION-TRANSPORTING ATPASE"/>
    <property type="match status" value="1"/>
</dbReference>
<keyword evidence="1" id="KW-0479">Metal-binding</keyword>
<protein>
    <submittedName>
        <fullName evidence="3">Predicted protein</fullName>
    </submittedName>
</protein>
<dbReference type="Gene3D" id="3.30.70.100">
    <property type="match status" value="1"/>
</dbReference>